<evidence type="ECO:0008006" key="2">
    <source>
        <dbReference type="Google" id="ProtNLM"/>
    </source>
</evidence>
<gene>
    <name evidence="1" type="ORF">SDC9_195610</name>
</gene>
<organism evidence="1">
    <name type="scientific">bioreactor metagenome</name>
    <dbReference type="NCBI Taxonomy" id="1076179"/>
    <lineage>
        <taxon>unclassified sequences</taxon>
        <taxon>metagenomes</taxon>
        <taxon>ecological metagenomes</taxon>
    </lineage>
</organism>
<sequence length="98" mass="10948">MELIAAKVGGIETEVNGLRGDVGGLKEDVGGLKEDVGGLSTRMEAVERTTQRTELMIENEIKPKIEALFDGYFQNSDKLDRIEKEVSRQEEVILRKVK</sequence>
<evidence type="ECO:0000313" key="1">
    <source>
        <dbReference type="EMBL" id="MPN48006.1"/>
    </source>
</evidence>
<dbReference type="EMBL" id="VSSQ01109938">
    <property type="protein sequence ID" value="MPN48006.1"/>
    <property type="molecule type" value="Genomic_DNA"/>
</dbReference>
<proteinExistence type="predicted"/>
<reference evidence="1" key="1">
    <citation type="submission" date="2019-08" db="EMBL/GenBank/DDBJ databases">
        <authorList>
            <person name="Kucharzyk K."/>
            <person name="Murdoch R.W."/>
            <person name="Higgins S."/>
            <person name="Loffler F."/>
        </authorList>
    </citation>
    <scope>NUCLEOTIDE SEQUENCE</scope>
</reference>
<protein>
    <recommendedName>
        <fullName evidence="2">Chromosome partition protein Smc</fullName>
    </recommendedName>
</protein>
<comment type="caution">
    <text evidence="1">The sequence shown here is derived from an EMBL/GenBank/DDBJ whole genome shotgun (WGS) entry which is preliminary data.</text>
</comment>
<name>A0A645IAR8_9ZZZZ</name>
<dbReference type="AlphaFoldDB" id="A0A645IAR8"/>
<accession>A0A645IAR8</accession>
<dbReference type="Gene3D" id="1.20.5.190">
    <property type="match status" value="1"/>
</dbReference>